<dbReference type="PROSITE" id="PS00108">
    <property type="entry name" value="PROTEIN_KINASE_ST"/>
    <property type="match status" value="1"/>
</dbReference>
<dbReference type="GO" id="GO:0005524">
    <property type="term" value="F:ATP binding"/>
    <property type="evidence" value="ECO:0007669"/>
    <property type="project" value="UniProtKB-KW"/>
</dbReference>
<evidence type="ECO:0000256" key="9">
    <source>
        <dbReference type="SAM" id="MobiDB-lite"/>
    </source>
</evidence>
<dbReference type="InterPro" id="IPR011047">
    <property type="entry name" value="Quinoprotein_ADH-like_sf"/>
</dbReference>
<comment type="caution">
    <text evidence="12">The sequence shown here is derived from an EMBL/GenBank/DDBJ whole genome shotgun (WGS) entry which is preliminary data.</text>
</comment>
<name>A0A7I9VFR1_9ACTN</name>
<dbReference type="GO" id="GO:0045717">
    <property type="term" value="P:negative regulation of fatty acid biosynthetic process"/>
    <property type="evidence" value="ECO:0007669"/>
    <property type="project" value="UniProtKB-ARBA"/>
</dbReference>
<evidence type="ECO:0000256" key="7">
    <source>
        <dbReference type="ARBA" id="ARBA00047899"/>
    </source>
</evidence>
<dbReference type="SMART" id="SM00220">
    <property type="entry name" value="S_TKc"/>
    <property type="match status" value="1"/>
</dbReference>
<keyword evidence="13" id="KW-1185">Reference proteome</keyword>
<dbReference type="Gene3D" id="1.10.510.10">
    <property type="entry name" value="Transferase(Phosphotransferase) domain 1"/>
    <property type="match status" value="1"/>
</dbReference>
<keyword evidence="2" id="KW-0723">Serine/threonine-protein kinase</keyword>
<dbReference type="EMBL" id="BJOV01000005">
    <property type="protein sequence ID" value="GEE04042.1"/>
    <property type="molecule type" value="Genomic_DNA"/>
</dbReference>
<dbReference type="AlphaFoldDB" id="A0A7I9VFR1"/>
<dbReference type="Gene3D" id="3.30.200.20">
    <property type="entry name" value="Phosphorylase Kinase, domain 1"/>
    <property type="match status" value="1"/>
</dbReference>
<dbReference type="SUPFAM" id="SSF50998">
    <property type="entry name" value="Quinoprotein alcohol dehydrogenase-like"/>
    <property type="match status" value="1"/>
</dbReference>
<evidence type="ECO:0000313" key="13">
    <source>
        <dbReference type="Proteomes" id="UP000444960"/>
    </source>
</evidence>
<comment type="catalytic activity">
    <reaction evidence="7">
        <text>L-threonyl-[protein] + ATP = O-phospho-L-threonyl-[protein] + ADP + H(+)</text>
        <dbReference type="Rhea" id="RHEA:46608"/>
        <dbReference type="Rhea" id="RHEA-COMP:11060"/>
        <dbReference type="Rhea" id="RHEA-COMP:11605"/>
        <dbReference type="ChEBI" id="CHEBI:15378"/>
        <dbReference type="ChEBI" id="CHEBI:30013"/>
        <dbReference type="ChEBI" id="CHEBI:30616"/>
        <dbReference type="ChEBI" id="CHEBI:61977"/>
        <dbReference type="ChEBI" id="CHEBI:456216"/>
        <dbReference type="EC" id="2.7.11.1"/>
    </reaction>
</comment>
<feature type="region of interest" description="Disordered" evidence="9">
    <location>
        <begin position="281"/>
        <end position="307"/>
    </location>
</feature>
<proteinExistence type="predicted"/>
<reference evidence="13" key="1">
    <citation type="submission" date="2019-06" db="EMBL/GenBank/DDBJ databases">
        <title>Gordonia isolated from sludge of a wastewater treatment plant.</title>
        <authorList>
            <person name="Tamura T."/>
            <person name="Aoyama K."/>
            <person name="Kang Y."/>
            <person name="Saito S."/>
            <person name="Akiyama N."/>
            <person name="Yazawa K."/>
            <person name="Gonoi T."/>
            <person name="Mikami Y."/>
        </authorList>
    </citation>
    <scope>NUCLEOTIDE SEQUENCE [LARGE SCALE GENOMIC DNA]</scope>
    <source>
        <strain evidence="13">NBRC 107696</strain>
    </source>
</reference>
<gene>
    <name evidence="12" type="ORF">nbrc107696_44880</name>
</gene>
<dbReference type="SUPFAM" id="SSF56112">
    <property type="entry name" value="Protein kinase-like (PK-like)"/>
    <property type="match status" value="1"/>
</dbReference>
<feature type="transmembrane region" description="Helical" evidence="10">
    <location>
        <begin position="327"/>
        <end position="346"/>
    </location>
</feature>
<accession>A0A7I9VFR1</accession>
<protein>
    <recommendedName>
        <fullName evidence="1">non-specific serine/threonine protein kinase</fullName>
        <ecNumber evidence="1">2.7.11.1</ecNumber>
    </recommendedName>
</protein>
<dbReference type="PANTHER" id="PTHR43289">
    <property type="entry name" value="MITOGEN-ACTIVATED PROTEIN KINASE KINASE KINASE 20-RELATED"/>
    <property type="match status" value="1"/>
</dbReference>
<evidence type="ECO:0000256" key="6">
    <source>
        <dbReference type="ARBA" id="ARBA00022840"/>
    </source>
</evidence>
<dbReference type="FunFam" id="1.10.510.10:FF:000021">
    <property type="entry name" value="Serine/threonine protein kinase"/>
    <property type="match status" value="1"/>
</dbReference>
<dbReference type="Proteomes" id="UP000444960">
    <property type="component" value="Unassembled WGS sequence"/>
</dbReference>
<feature type="compositionally biased region" description="Pro residues" evidence="9">
    <location>
        <begin position="287"/>
        <end position="303"/>
    </location>
</feature>
<dbReference type="GO" id="GO:0004674">
    <property type="term" value="F:protein serine/threonine kinase activity"/>
    <property type="evidence" value="ECO:0007669"/>
    <property type="project" value="UniProtKB-KW"/>
</dbReference>
<comment type="catalytic activity">
    <reaction evidence="8">
        <text>L-seryl-[protein] + ATP = O-phospho-L-seryl-[protein] + ADP + H(+)</text>
        <dbReference type="Rhea" id="RHEA:17989"/>
        <dbReference type="Rhea" id="RHEA-COMP:9863"/>
        <dbReference type="Rhea" id="RHEA-COMP:11604"/>
        <dbReference type="ChEBI" id="CHEBI:15378"/>
        <dbReference type="ChEBI" id="CHEBI:29999"/>
        <dbReference type="ChEBI" id="CHEBI:30616"/>
        <dbReference type="ChEBI" id="CHEBI:83421"/>
        <dbReference type="ChEBI" id="CHEBI:456216"/>
        <dbReference type="EC" id="2.7.11.1"/>
    </reaction>
</comment>
<dbReference type="FunFam" id="3.30.200.20:FF:000035">
    <property type="entry name" value="Serine/threonine protein kinase Stk1"/>
    <property type="match status" value="1"/>
</dbReference>
<dbReference type="InterPro" id="IPR008271">
    <property type="entry name" value="Ser/Thr_kinase_AS"/>
</dbReference>
<evidence type="ECO:0000256" key="5">
    <source>
        <dbReference type="ARBA" id="ARBA00022777"/>
    </source>
</evidence>
<dbReference type="InterPro" id="IPR011009">
    <property type="entry name" value="Kinase-like_dom_sf"/>
</dbReference>
<evidence type="ECO:0000256" key="1">
    <source>
        <dbReference type="ARBA" id="ARBA00012513"/>
    </source>
</evidence>
<evidence type="ECO:0000256" key="8">
    <source>
        <dbReference type="ARBA" id="ARBA00048679"/>
    </source>
</evidence>
<keyword evidence="4" id="KW-0547">Nucleotide-binding</keyword>
<keyword evidence="6" id="KW-0067">ATP-binding</keyword>
<evidence type="ECO:0000256" key="3">
    <source>
        <dbReference type="ARBA" id="ARBA00022679"/>
    </source>
</evidence>
<keyword evidence="10" id="KW-1133">Transmembrane helix</keyword>
<feature type="domain" description="Protein kinase" evidence="11">
    <location>
        <begin position="20"/>
        <end position="277"/>
    </location>
</feature>
<dbReference type="CDD" id="cd14014">
    <property type="entry name" value="STKc_PknB_like"/>
    <property type="match status" value="1"/>
</dbReference>
<dbReference type="InterPro" id="IPR000719">
    <property type="entry name" value="Prot_kinase_dom"/>
</dbReference>
<evidence type="ECO:0000259" key="11">
    <source>
        <dbReference type="PROSITE" id="PS50011"/>
    </source>
</evidence>
<dbReference type="PANTHER" id="PTHR43289:SF6">
    <property type="entry name" value="SERINE_THREONINE-PROTEIN KINASE NEKL-3"/>
    <property type="match status" value="1"/>
</dbReference>
<dbReference type="Pfam" id="PF00069">
    <property type="entry name" value="Pkinase"/>
    <property type="match status" value="1"/>
</dbReference>
<keyword evidence="5" id="KW-0418">Kinase</keyword>
<dbReference type="PROSITE" id="PS50011">
    <property type="entry name" value="PROTEIN_KINASE_DOM"/>
    <property type="match status" value="1"/>
</dbReference>
<keyword evidence="10" id="KW-0472">Membrane</keyword>
<evidence type="ECO:0000256" key="10">
    <source>
        <dbReference type="SAM" id="Phobius"/>
    </source>
</evidence>
<organism evidence="12 13">
    <name type="scientific">Gordonia spumicola</name>
    <dbReference type="NCBI Taxonomy" id="589161"/>
    <lineage>
        <taxon>Bacteria</taxon>
        <taxon>Bacillati</taxon>
        <taxon>Actinomycetota</taxon>
        <taxon>Actinomycetes</taxon>
        <taxon>Mycobacteriales</taxon>
        <taxon>Gordoniaceae</taxon>
        <taxon>Gordonia</taxon>
    </lineage>
</organism>
<evidence type="ECO:0000313" key="12">
    <source>
        <dbReference type="EMBL" id="GEE04042.1"/>
    </source>
</evidence>
<evidence type="ECO:0000256" key="4">
    <source>
        <dbReference type="ARBA" id="ARBA00022741"/>
    </source>
</evidence>
<sequence length="756" mass="78869">MVDIVPRMSALSPGDVFAGYTIERLLGSGGMGEVYVARHPRLPRSDALKVLAAQLADDDGFRRRFEREADVVAGLSNPHVVKVHDRGETDGRLWIALEYVDGEDLATTLRRGPLPASETARIVGEIAQALDDAAAAGLVHRDVKPANVLLDRRGRALLADFGIAHLAGDASQLTGTGMTLGTVLYASPEQLLGHAVDARSDQYSLACTAFEMLTGRPPFGGATPTQIVMAHVQTPPPSAAAARPGLSPEVDAVLHRALAKDPAHRFDDGRAFGAALTRSLAPAPSAAQPPVPPPPAQSSPAQPPTQAYAPTVVAPAAAPKARSRTGLIVGAIVAVLVVAAASIWLFSHGSSTDGDTGPSQEANDLKRVPVTGLLASLADKPTAPTWSWPDKPGFSLPDVLGGTDSTVLMVDGPGSDSRLALVDAASGRTTRTIALPAGIASPSDCAISANQKAAMCAVSRSPGNSSRPMLVDLVAGTARILDFETEFDASITTSGDVFVATAKEGVVVYDATGARRWAVPAAGVETLDVSTQGSSPVVGVVVGNEATLRRVTDGQIVYRRDTTLGSAGFIWLGSLTGFVVQEGGTATEPDAAIFDATGRRTGEATGWTVSRQNSSAMVSSLPVLTRGGEVAAFNPATGNMLWSVSRPEWYQFEVKAGFGTKVEVTLRPNAGATALQHGWFDCYDGTFGIFDEPNFTSVLGTDGERIAVETRYDPELLKVYETDGSVRWTTGPSSSDDVNDLVAAGPAIMLDGRRLT</sequence>
<keyword evidence="3" id="KW-0808">Transferase</keyword>
<evidence type="ECO:0000256" key="2">
    <source>
        <dbReference type="ARBA" id="ARBA00022527"/>
    </source>
</evidence>
<keyword evidence="10" id="KW-0812">Transmembrane</keyword>
<dbReference type="EC" id="2.7.11.1" evidence="1"/>